<dbReference type="PANTHER" id="PTHR22854:SF2">
    <property type="entry name" value="INDOLE-3-GLYCEROL-PHOSPHATE SYNTHASE"/>
    <property type="match status" value="1"/>
</dbReference>
<keyword evidence="4 8" id="KW-0210">Decarboxylase</keyword>
<dbReference type="GO" id="GO:0000162">
    <property type="term" value="P:L-tryptophan biosynthetic process"/>
    <property type="evidence" value="ECO:0007669"/>
    <property type="project" value="UniProtKB-UniRule"/>
</dbReference>
<evidence type="ECO:0000256" key="5">
    <source>
        <dbReference type="ARBA" id="ARBA00022822"/>
    </source>
</evidence>
<organism evidence="10 11">
    <name type="scientific">Leptospira barantonii</name>
    <dbReference type="NCBI Taxonomy" id="2023184"/>
    <lineage>
        <taxon>Bacteria</taxon>
        <taxon>Pseudomonadati</taxon>
        <taxon>Spirochaetota</taxon>
        <taxon>Spirochaetia</taxon>
        <taxon>Leptospirales</taxon>
        <taxon>Leptospiraceae</taxon>
        <taxon>Leptospira</taxon>
    </lineage>
</organism>
<dbReference type="InterPro" id="IPR001468">
    <property type="entry name" value="Indole-3-GlycerolPSynthase_CS"/>
</dbReference>
<dbReference type="FunFam" id="3.20.20.70:FF:000024">
    <property type="entry name" value="Indole-3-glycerol phosphate synthase"/>
    <property type="match status" value="1"/>
</dbReference>
<sequence>MSSAQLHRVLREIISTKQNEIKAIQDCDPAPYRGLGLRDSLRSRTFSIIAECKRKSPSAGEIRTDYDPVQIAKTYETSGASAVSVLTDRDYFGGSLEDLKNVSSELKIPVLRKDFILDEIQIREARAYGASAILLIVRILTPEQIRAFLKAASSLGMDSLVEVHTADEAKLALDCGAEIIGINTRDLDTFQIHKNLVEEVSAFLPPNIVKVGESGVKNRSDLDTFRKLVDAALIGTYFMEKQDIHKAWLDLF</sequence>
<dbReference type="RefSeq" id="WP_135670976.1">
    <property type="nucleotide sequence ID" value="NZ_RQGN01000050.1"/>
</dbReference>
<keyword evidence="6 8" id="KW-0057">Aromatic amino acid biosynthesis</keyword>
<proteinExistence type="inferred from homology"/>
<dbReference type="AlphaFoldDB" id="A0A5F2B6C8"/>
<dbReference type="SUPFAM" id="SSF51366">
    <property type="entry name" value="Ribulose-phoshate binding barrel"/>
    <property type="match status" value="1"/>
</dbReference>
<evidence type="ECO:0000259" key="9">
    <source>
        <dbReference type="Pfam" id="PF00218"/>
    </source>
</evidence>
<comment type="pathway">
    <text evidence="2 8">Amino-acid biosynthesis; L-tryptophan biosynthesis; L-tryptophan from chorismate: step 4/5.</text>
</comment>
<evidence type="ECO:0000256" key="7">
    <source>
        <dbReference type="ARBA" id="ARBA00023239"/>
    </source>
</evidence>
<evidence type="ECO:0000256" key="6">
    <source>
        <dbReference type="ARBA" id="ARBA00023141"/>
    </source>
</evidence>
<dbReference type="InterPro" id="IPR013798">
    <property type="entry name" value="Indole-3-glycerol_P_synth_dom"/>
</dbReference>
<evidence type="ECO:0000256" key="3">
    <source>
        <dbReference type="ARBA" id="ARBA00022605"/>
    </source>
</evidence>
<dbReference type="CDD" id="cd00331">
    <property type="entry name" value="IGPS"/>
    <property type="match status" value="1"/>
</dbReference>
<keyword evidence="5 8" id="KW-0822">Tryptophan biosynthesis</keyword>
<gene>
    <name evidence="8" type="primary">trpC</name>
    <name evidence="10" type="ORF">EHQ76_10725</name>
</gene>
<dbReference type="OrthoDB" id="9804217at2"/>
<dbReference type="UniPathway" id="UPA00035">
    <property type="reaction ID" value="UER00043"/>
</dbReference>
<dbReference type="InterPro" id="IPR013785">
    <property type="entry name" value="Aldolase_TIM"/>
</dbReference>
<dbReference type="GO" id="GO:0004425">
    <property type="term" value="F:indole-3-glycerol-phosphate synthase activity"/>
    <property type="evidence" value="ECO:0007669"/>
    <property type="project" value="UniProtKB-UniRule"/>
</dbReference>
<dbReference type="Proteomes" id="UP000298429">
    <property type="component" value="Unassembled WGS sequence"/>
</dbReference>
<keyword evidence="7 8" id="KW-0456">Lyase</keyword>
<dbReference type="InterPro" id="IPR011060">
    <property type="entry name" value="RibuloseP-bd_barrel"/>
</dbReference>
<feature type="domain" description="Indole-3-glycerol phosphate synthase" evidence="9">
    <location>
        <begin position="35"/>
        <end position="247"/>
    </location>
</feature>
<dbReference type="Gene3D" id="3.20.20.70">
    <property type="entry name" value="Aldolase class I"/>
    <property type="match status" value="1"/>
</dbReference>
<dbReference type="NCBIfam" id="NF001377">
    <property type="entry name" value="PRK00278.2-4"/>
    <property type="match status" value="1"/>
</dbReference>
<evidence type="ECO:0000256" key="1">
    <source>
        <dbReference type="ARBA" id="ARBA00001633"/>
    </source>
</evidence>
<comment type="caution">
    <text evidence="10">The sequence shown here is derived from an EMBL/GenBank/DDBJ whole genome shotgun (WGS) entry which is preliminary data.</text>
</comment>
<name>A0A5F2B6C8_9LEPT</name>
<comment type="similarity">
    <text evidence="8">Belongs to the TrpC family.</text>
</comment>
<evidence type="ECO:0000256" key="4">
    <source>
        <dbReference type="ARBA" id="ARBA00022793"/>
    </source>
</evidence>
<comment type="catalytic activity">
    <reaction evidence="1 8">
        <text>1-(2-carboxyphenylamino)-1-deoxy-D-ribulose 5-phosphate + H(+) = (1S,2R)-1-C-(indol-3-yl)glycerol 3-phosphate + CO2 + H2O</text>
        <dbReference type="Rhea" id="RHEA:23476"/>
        <dbReference type="ChEBI" id="CHEBI:15377"/>
        <dbReference type="ChEBI" id="CHEBI:15378"/>
        <dbReference type="ChEBI" id="CHEBI:16526"/>
        <dbReference type="ChEBI" id="CHEBI:58613"/>
        <dbReference type="ChEBI" id="CHEBI:58866"/>
        <dbReference type="EC" id="4.1.1.48"/>
    </reaction>
</comment>
<evidence type="ECO:0000256" key="2">
    <source>
        <dbReference type="ARBA" id="ARBA00004696"/>
    </source>
</evidence>
<evidence type="ECO:0000313" key="10">
    <source>
        <dbReference type="EMBL" id="TGM01105.1"/>
    </source>
</evidence>
<dbReference type="PROSITE" id="PS00614">
    <property type="entry name" value="IGPS"/>
    <property type="match status" value="1"/>
</dbReference>
<dbReference type="HAMAP" id="MF_00134_B">
    <property type="entry name" value="IGPS_B"/>
    <property type="match status" value="1"/>
</dbReference>
<protein>
    <recommendedName>
        <fullName evidence="8">Indole-3-glycerol phosphate synthase</fullName>
        <shortName evidence="8">IGPS</shortName>
        <ecNumber evidence="8">4.1.1.48</ecNumber>
    </recommendedName>
</protein>
<dbReference type="EMBL" id="RQGN01000050">
    <property type="protein sequence ID" value="TGM01105.1"/>
    <property type="molecule type" value="Genomic_DNA"/>
</dbReference>
<evidence type="ECO:0000256" key="8">
    <source>
        <dbReference type="HAMAP-Rule" id="MF_00134"/>
    </source>
</evidence>
<dbReference type="GO" id="GO:0004640">
    <property type="term" value="F:phosphoribosylanthranilate isomerase activity"/>
    <property type="evidence" value="ECO:0007669"/>
    <property type="project" value="TreeGrafter"/>
</dbReference>
<dbReference type="EC" id="4.1.1.48" evidence="8"/>
<dbReference type="Pfam" id="PF00218">
    <property type="entry name" value="IGPS"/>
    <property type="match status" value="1"/>
</dbReference>
<reference evidence="10 11" key="1">
    <citation type="journal article" date="2019" name="PLoS Negl. Trop. Dis.">
        <title>Revisiting the worldwide diversity of Leptospira species in the environment.</title>
        <authorList>
            <person name="Vincent A.T."/>
            <person name="Schiettekatte O."/>
            <person name="Bourhy P."/>
            <person name="Veyrier F.J."/>
            <person name="Picardeau M."/>
        </authorList>
    </citation>
    <scope>NUCLEOTIDE SEQUENCE [LARGE SCALE GENOMIC DNA]</scope>
    <source>
        <strain evidence="10 11">201702444</strain>
    </source>
</reference>
<dbReference type="InterPro" id="IPR045186">
    <property type="entry name" value="Indole-3-glycerol_P_synth"/>
</dbReference>
<dbReference type="NCBIfam" id="NF010562">
    <property type="entry name" value="PRK13957.1"/>
    <property type="match status" value="1"/>
</dbReference>
<evidence type="ECO:0000313" key="11">
    <source>
        <dbReference type="Proteomes" id="UP000298429"/>
    </source>
</evidence>
<accession>A0A5F2B6C8</accession>
<keyword evidence="3 8" id="KW-0028">Amino-acid biosynthesis</keyword>
<dbReference type="PANTHER" id="PTHR22854">
    <property type="entry name" value="TRYPTOPHAN BIOSYNTHESIS PROTEIN"/>
    <property type="match status" value="1"/>
</dbReference>